<feature type="region of interest" description="Disordered" evidence="1">
    <location>
        <begin position="1"/>
        <end position="110"/>
    </location>
</feature>
<evidence type="ECO:0000313" key="3">
    <source>
        <dbReference type="Proteomes" id="UP001501598"/>
    </source>
</evidence>
<feature type="compositionally biased region" description="Gly residues" evidence="1">
    <location>
        <begin position="1"/>
        <end position="10"/>
    </location>
</feature>
<proteinExistence type="predicted"/>
<evidence type="ECO:0000256" key="1">
    <source>
        <dbReference type="SAM" id="MobiDB-lite"/>
    </source>
</evidence>
<name>A0ABP8RMI5_9PSEU</name>
<sequence length="110" mass="12115">MGCRGEGACGGAAPPLHQDQAEHRHQQRADEHQQLVAELGVGGERRGAGQLVLEPLPRARRDRDGHRGQRGQDEDRPPPAPPRGRPEGDGERAEDRGGDQDHHRVHDERV</sequence>
<feature type="compositionally biased region" description="Basic and acidic residues" evidence="1">
    <location>
        <begin position="84"/>
        <end position="110"/>
    </location>
</feature>
<feature type="compositionally biased region" description="Basic and acidic residues" evidence="1">
    <location>
        <begin position="19"/>
        <end position="33"/>
    </location>
</feature>
<reference evidence="3" key="1">
    <citation type="journal article" date="2019" name="Int. J. Syst. Evol. Microbiol.">
        <title>The Global Catalogue of Microorganisms (GCM) 10K type strain sequencing project: providing services to taxonomists for standard genome sequencing and annotation.</title>
        <authorList>
            <consortium name="The Broad Institute Genomics Platform"/>
            <consortium name="The Broad Institute Genome Sequencing Center for Infectious Disease"/>
            <person name="Wu L."/>
            <person name="Ma J."/>
        </authorList>
    </citation>
    <scope>NUCLEOTIDE SEQUENCE [LARGE SCALE GENOMIC DNA]</scope>
    <source>
        <strain evidence="3">JCM 17906</strain>
    </source>
</reference>
<comment type="caution">
    <text evidence="2">The sequence shown here is derived from an EMBL/GenBank/DDBJ whole genome shotgun (WGS) entry which is preliminary data.</text>
</comment>
<feature type="compositionally biased region" description="Basic and acidic residues" evidence="1">
    <location>
        <begin position="57"/>
        <end position="77"/>
    </location>
</feature>
<dbReference type="Proteomes" id="UP001501598">
    <property type="component" value="Unassembled WGS sequence"/>
</dbReference>
<dbReference type="EMBL" id="BAABGT010000025">
    <property type="protein sequence ID" value="GAA4542228.1"/>
    <property type="molecule type" value="Genomic_DNA"/>
</dbReference>
<accession>A0ABP8RMI5</accession>
<protein>
    <submittedName>
        <fullName evidence="2">Uncharacterized protein</fullName>
    </submittedName>
</protein>
<evidence type="ECO:0000313" key="2">
    <source>
        <dbReference type="EMBL" id="GAA4542228.1"/>
    </source>
</evidence>
<keyword evidence="3" id="KW-1185">Reference proteome</keyword>
<organism evidence="2 3">
    <name type="scientific">Pseudonocardia xishanensis</name>
    <dbReference type="NCBI Taxonomy" id="630995"/>
    <lineage>
        <taxon>Bacteria</taxon>
        <taxon>Bacillati</taxon>
        <taxon>Actinomycetota</taxon>
        <taxon>Actinomycetes</taxon>
        <taxon>Pseudonocardiales</taxon>
        <taxon>Pseudonocardiaceae</taxon>
        <taxon>Pseudonocardia</taxon>
    </lineage>
</organism>
<gene>
    <name evidence="2" type="ORF">GCM10023175_17280</name>
</gene>